<feature type="transmembrane region" description="Helical" evidence="7">
    <location>
        <begin position="220"/>
        <end position="240"/>
    </location>
</feature>
<dbReference type="EMBL" id="JAGGLC010000001">
    <property type="protein sequence ID" value="MBP1986065.1"/>
    <property type="molecule type" value="Genomic_DNA"/>
</dbReference>
<comment type="caution">
    <text evidence="9">The sequence shown here is derived from an EMBL/GenBank/DDBJ whole genome shotgun (WGS) entry which is preliminary data.</text>
</comment>
<proteinExistence type="inferred from homology"/>
<evidence type="ECO:0000256" key="2">
    <source>
        <dbReference type="ARBA" id="ARBA00022448"/>
    </source>
</evidence>
<keyword evidence="2 7" id="KW-0813">Transport</keyword>
<dbReference type="GO" id="GO:0055085">
    <property type="term" value="P:transmembrane transport"/>
    <property type="evidence" value="ECO:0007669"/>
    <property type="project" value="InterPro"/>
</dbReference>
<dbReference type="PROSITE" id="PS50928">
    <property type="entry name" value="ABC_TM1"/>
    <property type="match status" value="1"/>
</dbReference>
<evidence type="ECO:0000256" key="3">
    <source>
        <dbReference type="ARBA" id="ARBA00022475"/>
    </source>
</evidence>
<dbReference type="RefSeq" id="WP_209490202.1">
    <property type="nucleotide sequence ID" value="NZ_JAGGLC010000001.1"/>
</dbReference>
<evidence type="ECO:0000256" key="5">
    <source>
        <dbReference type="ARBA" id="ARBA00022989"/>
    </source>
</evidence>
<dbReference type="Proteomes" id="UP000823736">
    <property type="component" value="Unassembled WGS sequence"/>
</dbReference>
<comment type="subcellular location">
    <subcellularLocation>
        <location evidence="1 7">Cell membrane</location>
        <topology evidence="1 7">Multi-pass membrane protein</topology>
    </subcellularLocation>
</comment>
<name>A0A8T4GXM1_9EURY</name>
<keyword evidence="5 7" id="KW-1133">Transmembrane helix</keyword>
<feature type="transmembrane region" description="Helical" evidence="7">
    <location>
        <begin position="12"/>
        <end position="30"/>
    </location>
</feature>
<evidence type="ECO:0000256" key="6">
    <source>
        <dbReference type="ARBA" id="ARBA00023136"/>
    </source>
</evidence>
<dbReference type="PANTHER" id="PTHR43163:SF6">
    <property type="entry name" value="DIPEPTIDE TRANSPORT SYSTEM PERMEASE PROTEIN DPPB-RELATED"/>
    <property type="match status" value="1"/>
</dbReference>
<dbReference type="InterPro" id="IPR000515">
    <property type="entry name" value="MetI-like"/>
</dbReference>
<feature type="transmembrane region" description="Helical" evidence="7">
    <location>
        <begin position="153"/>
        <end position="174"/>
    </location>
</feature>
<keyword evidence="6 7" id="KW-0472">Membrane</keyword>
<keyword evidence="3" id="KW-1003">Cell membrane</keyword>
<dbReference type="Pfam" id="PF00528">
    <property type="entry name" value="BPD_transp_1"/>
    <property type="match status" value="1"/>
</dbReference>
<dbReference type="InterPro" id="IPR035906">
    <property type="entry name" value="MetI-like_sf"/>
</dbReference>
<feature type="domain" description="ABC transmembrane type-1" evidence="8">
    <location>
        <begin position="105"/>
        <end position="349"/>
    </location>
</feature>
<gene>
    <name evidence="9" type="ORF">J2753_000538</name>
</gene>
<dbReference type="GO" id="GO:0005886">
    <property type="term" value="C:plasma membrane"/>
    <property type="evidence" value="ECO:0007669"/>
    <property type="project" value="UniProtKB-SubCell"/>
</dbReference>
<sequence>MNRLTYLAKRLALGVPVVLFGLTMSFLIMYRGPIDPVMTILGRDATASDIRQLRIALGYIRPNGTQVPIWEQYATVMYDLFTLQFGQSWIIQRGVPVTEVIGNRMPATLWLGWWSVVIALLFGIPIGLFAGLKANSWSDYLASGGGIIWRAMPNFWLAVMLAGSLSAGGALGWYRGLGSDYGLKTDVIGTPDEVGNLFTVVDLFQGVPVLELLFLPIPNVGNVLIAFKWILPAALVLGSASMGNEIRIGRTAVLESINSKYVETAKAKGLSSRRIIVKHVGRNAVVPLLPVIMGEFYLLIGGSVLVEKVFSINGLGNLFFRAVLGPDIPVVMGLVFIFVVIQVLMNILQDLLYTMVDPRITLEDAGR</sequence>
<organism evidence="9 10">
    <name type="scientific">Halolamina salifodinae</name>
    <dbReference type="NCBI Taxonomy" id="1202767"/>
    <lineage>
        <taxon>Archaea</taxon>
        <taxon>Methanobacteriati</taxon>
        <taxon>Methanobacteriota</taxon>
        <taxon>Stenosarchaea group</taxon>
        <taxon>Halobacteria</taxon>
        <taxon>Halobacteriales</taxon>
        <taxon>Haloferacaceae</taxon>
    </lineage>
</organism>
<keyword evidence="10" id="KW-1185">Reference proteome</keyword>
<reference evidence="9" key="1">
    <citation type="submission" date="2021-03" db="EMBL/GenBank/DDBJ databases">
        <title>Genomic Encyclopedia of Type Strains, Phase IV (KMG-IV): sequencing the most valuable type-strain genomes for metagenomic binning, comparative biology and taxonomic classification.</title>
        <authorList>
            <person name="Goeker M."/>
        </authorList>
    </citation>
    <scope>NUCLEOTIDE SEQUENCE</scope>
    <source>
        <strain evidence="9">DSM 26232</strain>
    </source>
</reference>
<keyword evidence="4 7" id="KW-0812">Transmembrane</keyword>
<comment type="similarity">
    <text evidence="7">Belongs to the binding-protein-dependent transport system permease family.</text>
</comment>
<dbReference type="AlphaFoldDB" id="A0A8T4GXM1"/>
<evidence type="ECO:0000256" key="4">
    <source>
        <dbReference type="ARBA" id="ARBA00022692"/>
    </source>
</evidence>
<dbReference type="Gene3D" id="1.10.3720.10">
    <property type="entry name" value="MetI-like"/>
    <property type="match status" value="1"/>
</dbReference>
<dbReference type="CDD" id="cd06261">
    <property type="entry name" value="TM_PBP2"/>
    <property type="match status" value="1"/>
</dbReference>
<feature type="transmembrane region" description="Helical" evidence="7">
    <location>
        <begin position="284"/>
        <end position="306"/>
    </location>
</feature>
<protein>
    <submittedName>
        <fullName evidence="9">Peptide/nickel transport system permease protein</fullName>
    </submittedName>
</protein>
<evidence type="ECO:0000259" key="8">
    <source>
        <dbReference type="PROSITE" id="PS50928"/>
    </source>
</evidence>
<evidence type="ECO:0000256" key="7">
    <source>
        <dbReference type="RuleBase" id="RU363032"/>
    </source>
</evidence>
<evidence type="ECO:0000313" key="10">
    <source>
        <dbReference type="Proteomes" id="UP000823736"/>
    </source>
</evidence>
<evidence type="ECO:0000256" key="1">
    <source>
        <dbReference type="ARBA" id="ARBA00004651"/>
    </source>
</evidence>
<accession>A0A8T4GXM1</accession>
<dbReference type="PANTHER" id="PTHR43163">
    <property type="entry name" value="DIPEPTIDE TRANSPORT SYSTEM PERMEASE PROTEIN DPPB-RELATED"/>
    <property type="match status" value="1"/>
</dbReference>
<dbReference type="SUPFAM" id="SSF161098">
    <property type="entry name" value="MetI-like"/>
    <property type="match status" value="1"/>
</dbReference>
<evidence type="ECO:0000313" key="9">
    <source>
        <dbReference type="EMBL" id="MBP1986065.1"/>
    </source>
</evidence>
<feature type="transmembrane region" description="Helical" evidence="7">
    <location>
        <begin position="111"/>
        <end position="132"/>
    </location>
</feature>
<feature type="transmembrane region" description="Helical" evidence="7">
    <location>
        <begin position="318"/>
        <end position="345"/>
    </location>
</feature>
<dbReference type="OrthoDB" id="44105at2157"/>